<gene>
    <name evidence="1" type="ORF">B2H94_09945</name>
</gene>
<evidence type="ECO:0000313" key="2">
    <source>
        <dbReference type="Proteomes" id="UP000193911"/>
    </source>
</evidence>
<name>A0ABD6RVD0_CLOSG</name>
<organism evidence="1 2">
    <name type="scientific">Clostridium sporogenes</name>
    <dbReference type="NCBI Taxonomy" id="1509"/>
    <lineage>
        <taxon>Bacteria</taxon>
        <taxon>Bacillati</taxon>
        <taxon>Bacillota</taxon>
        <taxon>Clostridia</taxon>
        <taxon>Eubacteriales</taxon>
        <taxon>Clostridiaceae</taxon>
        <taxon>Clostridium</taxon>
    </lineage>
</organism>
<reference evidence="1 2" key="1">
    <citation type="submission" date="2017-02" db="EMBL/GenBank/DDBJ databases">
        <title>Differentiating clades of botulinum-neurotoxin-producing Clostridia with a simple, multiplex PCR assay.</title>
        <authorList>
            <person name="Williamson C.H.D."/>
            <person name="Vazquez A."/>
            <person name="Hill K."/>
            <person name="Smith T.J."/>
            <person name="Nottingham R."/>
            <person name="Stone N.E."/>
            <person name="Sobek C.J."/>
            <person name="Cocking J.H."/>
            <person name="Fernandez R.A."/>
            <person name="Caballero P.A."/>
            <person name="Leiser O.P."/>
            <person name="Keim P."/>
            <person name="Sahl J.W."/>
        </authorList>
    </citation>
    <scope>NUCLEOTIDE SEQUENCE [LARGE SCALE GENOMIC DNA]</scope>
    <source>
        <strain evidence="1 2">CLS_DGF_0088_06</strain>
    </source>
</reference>
<dbReference type="Proteomes" id="UP000193911">
    <property type="component" value="Unassembled WGS sequence"/>
</dbReference>
<sequence length="279" mass="34598">MLSIEEYIARRKKEDKINEFNIEEQNENIKFCVNYVFEYFNNYLDITEANEKTALKDEKLDKYSKQLREYDPQIREWLVDIYSDYGKQINRILGNILKKDEFFFLYNSDKEFRSLSYDCYSKLIKKLPFIRDQTEMLFLFIKDYHRVLSEPQDGFKEDYISDEIQEWIENTWKKYQVNLWAFVYQWGEYFYDNEELWPATHRKKSNCNFRKYDYDIKQKSNLFNLDSLYRRMPKKAYTKGRKQEFEILMMYYWLHRLEGDDDGYWGRYLEKTIPSLGRK</sequence>
<accession>A0ABD6RVD0</accession>
<dbReference type="EMBL" id="MWJJ01000001">
    <property type="protein sequence ID" value="OSB19394.1"/>
    <property type="molecule type" value="Genomic_DNA"/>
</dbReference>
<evidence type="ECO:0000313" key="1">
    <source>
        <dbReference type="EMBL" id="OSB19394.1"/>
    </source>
</evidence>
<protein>
    <submittedName>
        <fullName evidence="1">Uncharacterized protein</fullName>
    </submittedName>
</protein>
<proteinExistence type="predicted"/>
<dbReference type="AlphaFoldDB" id="A0ABD6RVD0"/>
<comment type="caution">
    <text evidence="1">The sequence shown here is derived from an EMBL/GenBank/DDBJ whole genome shotgun (WGS) entry which is preliminary data.</text>
</comment>
<dbReference type="RefSeq" id="WP_085333529.1">
    <property type="nucleotide sequence ID" value="NZ_MWJJ01000001.1"/>
</dbReference>